<dbReference type="AlphaFoldDB" id="A0A6P5LVF6"/>
<name>A0A6P5LVF6_PHACI</name>
<feature type="region of interest" description="Disordered" evidence="2">
    <location>
        <begin position="35"/>
        <end position="82"/>
    </location>
</feature>
<comment type="similarity">
    <text evidence="1">Belongs to the NUPR family.</text>
</comment>
<dbReference type="KEGG" id="pcw:110222064"/>
<dbReference type="RefSeq" id="XP_020862555.1">
    <property type="nucleotide sequence ID" value="XM_021006896.1"/>
</dbReference>
<evidence type="ECO:0000313" key="4">
    <source>
        <dbReference type="RefSeq" id="XP_020862555.1"/>
    </source>
</evidence>
<gene>
    <name evidence="4" type="primary">NUPR1</name>
</gene>
<organism evidence="3 4">
    <name type="scientific">Phascolarctos cinereus</name>
    <name type="common">Koala</name>
    <dbReference type="NCBI Taxonomy" id="38626"/>
    <lineage>
        <taxon>Eukaryota</taxon>
        <taxon>Metazoa</taxon>
        <taxon>Chordata</taxon>
        <taxon>Craniata</taxon>
        <taxon>Vertebrata</taxon>
        <taxon>Euteleostomi</taxon>
        <taxon>Mammalia</taxon>
        <taxon>Metatheria</taxon>
        <taxon>Diprotodontia</taxon>
        <taxon>Phascolarctidae</taxon>
        <taxon>Phascolarctos</taxon>
    </lineage>
</organism>
<protein>
    <submittedName>
        <fullName evidence="4">Nuclear protein 1</fullName>
    </submittedName>
</protein>
<evidence type="ECO:0000256" key="2">
    <source>
        <dbReference type="SAM" id="MobiDB-lite"/>
    </source>
</evidence>
<dbReference type="GeneID" id="110222064"/>
<accession>A0A6P5LVF6</accession>
<dbReference type="OMA" id="EAFFDEY"/>
<sequence length="82" mass="9295">MATTPLASPPLQPLTLEDEEPECLDQYDIYSFTDSYLGRGSRKGRTKREAANHTNRPSPAGHERKLLTKLQNTEQKKRGTRP</sequence>
<keyword evidence="3" id="KW-1185">Reference proteome</keyword>
<dbReference type="FunCoup" id="A0A6P5LVF6">
    <property type="interactions" value="243"/>
</dbReference>
<dbReference type="Pfam" id="PF10195">
    <property type="entry name" value="Phospho_p8"/>
    <property type="match status" value="1"/>
</dbReference>
<dbReference type="CTD" id="26471"/>
<dbReference type="InParanoid" id="A0A6P5LVF6"/>
<feature type="region of interest" description="Disordered" evidence="2">
    <location>
        <begin position="1"/>
        <end position="22"/>
    </location>
</feature>
<dbReference type="GO" id="GO:0005634">
    <property type="term" value="C:nucleus"/>
    <property type="evidence" value="ECO:0007669"/>
    <property type="project" value="TreeGrafter"/>
</dbReference>
<dbReference type="InterPro" id="IPR018792">
    <property type="entry name" value="NUPR1-like"/>
</dbReference>
<reference evidence="4" key="1">
    <citation type="submission" date="2025-08" db="UniProtKB">
        <authorList>
            <consortium name="RefSeq"/>
        </authorList>
    </citation>
    <scope>IDENTIFICATION</scope>
    <source>
        <tissue evidence="4">Spleen</tissue>
    </source>
</reference>
<dbReference type="Proteomes" id="UP000515140">
    <property type="component" value="Unplaced"/>
</dbReference>
<evidence type="ECO:0000256" key="1">
    <source>
        <dbReference type="ARBA" id="ARBA00009380"/>
    </source>
</evidence>
<dbReference type="GO" id="GO:0045786">
    <property type="term" value="P:negative regulation of cell cycle"/>
    <property type="evidence" value="ECO:0007669"/>
    <property type="project" value="TreeGrafter"/>
</dbReference>
<dbReference type="PANTHER" id="PTHR17149:SF5">
    <property type="entry name" value="NUCLEAR PROTEIN 1"/>
    <property type="match status" value="1"/>
</dbReference>
<evidence type="ECO:0000313" key="3">
    <source>
        <dbReference type="Proteomes" id="UP000515140"/>
    </source>
</evidence>
<dbReference type="PANTHER" id="PTHR17149">
    <property type="entry name" value="NUCLEAR PROTEIN 1 AND 2"/>
    <property type="match status" value="1"/>
</dbReference>
<dbReference type="GO" id="GO:0008285">
    <property type="term" value="P:negative regulation of cell population proliferation"/>
    <property type="evidence" value="ECO:0007669"/>
    <property type="project" value="TreeGrafter"/>
</dbReference>
<proteinExistence type="inferred from homology"/>